<dbReference type="PRINTS" id="PR00080">
    <property type="entry name" value="SDRFAMILY"/>
</dbReference>
<protein>
    <submittedName>
        <fullName evidence="4">NAD(P)-dependent dehydrogenase, short-chain alcohol dehydrogenase family</fullName>
    </submittedName>
</protein>
<dbReference type="SUPFAM" id="SSF51735">
    <property type="entry name" value="NAD(P)-binding Rossmann-fold domains"/>
    <property type="match status" value="1"/>
</dbReference>
<dbReference type="EMBL" id="LT594324">
    <property type="protein sequence ID" value="SBT49677.1"/>
    <property type="molecule type" value="Genomic_DNA"/>
</dbReference>
<evidence type="ECO:0000256" key="1">
    <source>
        <dbReference type="ARBA" id="ARBA00006484"/>
    </source>
</evidence>
<dbReference type="PROSITE" id="PS00061">
    <property type="entry name" value="ADH_SHORT"/>
    <property type="match status" value="1"/>
</dbReference>
<dbReference type="PANTHER" id="PTHR42760:SF133">
    <property type="entry name" value="3-OXOACYL-[ACYL-CARRIER-PROTEIN] REDUCTASE"/>
    <property type="match status" value="1"/>
</dbReference>
<dbReference type="PRINTS" id="PR00081">
    <property type="entry name" value="GDHRDH"/>
</dbReference>
<dbReference type="InterPro" id="IPR036291">
    <property type="entry name" value="NAD(P)-bd_dom_sf"/>
</dbReference>
<dbReference type="PANTHER" id="PTHR42760">
    <property type="entry name" value="SHORT-CHAIN DEHYDROGENASES/REDUCTASES FAMILY MEMBER"/>
    <property type="match status" value="1"/>
</dbReference>
<evidence type="ECO:0000259" key="3">
    <source>
        <dbReference type="SMART" id="SM00822"/>
    </source>
</evidence>
<reference evidence="4 5" key="1">
    <citation type="submission" date="2016-06" db="EMBL/GenBank/DDBJ databases">
        <authorList>
            <person name="Kjaerup R.B."/>
            <person name="Dalgaard T.S."/>
            <person name="Juul-Madsen H.R."/>
        </authorList>
    </citation>
    <scope>NUCLEOTIDE SEQUENCE [LARGE SCALE GENOMIC DNA]</scope>
    <source>
        <strain evidence="4 5">DSM 45248</strain>
    </source>
</reference>
<proteinExistence type="inferred from homology"/>
<keyword evidence="5" id="KW-1185">Reference proteome</keyword>
<sequence>MVIRRENDVVSYVVTGGGRGVGRAIVERLAVGGDTVVVIERDPAALRWLADHPAAGRLRPVVGDAADEQVAGQAGDLAESAAPLAGWVNNAAVFRDAALHTAPPGEVFDLIARNLRPAVVGAGVAVRRFLAAGTGGAIVNISSHQAARAVPGALPYATAKAAVEGLTRSLAVEYAGRGVRTNAVTLGSIHTERHAAFLAGREPAEAEWITAELARLHPLGRIGRTGEVAEVVAFLLSAQASFVNGVTLPVDGGRAALGLDPEAR</sequence>
<comment type="similarity">
    <text evidence="1">Belongs to the short-chain dehydrogenases/reductases (SDR) family.</text>
</comment>
<dbReference type="AlphaFoldDB" id="A0A1A9A0K6"/>
<dbReference type="CDD" id="cd05233">
    <property type="entry name" value="SDR_c"/>
    <property type="match status" value="1"/>
</dbReference>
<accession>A0A1A9A0K6</accession>
<dbReference type="Proteomes" id="UP000198765">
    <property type="component" value="Chromosome I"/>
</dbReference>
<dbReference type="Gene3D" id="3.40.50.720">
    <property type="entry name" value="NAD(P)-binding Rossmann-like Domain"/>
    <property type="match status" value="1"/>
</dbReference>
<dbReference type="InterPro" id="IPR057326">
    <property type="entry name" value="KR_dom"/>
</dbReference>
<keyword evidence="2" id="KW-0560">Oxidoreductase</keyword>
<dbReference type="GO" id="GO:0016616">
    <property type="term" value="F:oxidoreductase activity, acting on the CH-OH group of donors, NAD or NADP as acceptor"/>
    <property type="evidence" value="ECO:0007669"/>
    <property type="project" value="TreeGrafter"/>
</dbReference>
<evidence type="ECO:0000256" key="2">
    <source>
        <dbReference type="ARBA" id="ARBA00023002"/>
    </source>
</evidence>
<gene>
    <name evidence="4" type="ORF">GA0070621_3518</name>
</gene>
<organism evidence="4 5">
    <name type="scientific">Micromonospora narathiwatensis</name>
    <dbReference type="NCBI Taxonomy" id="299146"/>
    <lineage>
        <taxon>Bacteria</taxon>
        <taxon>Bacillati</taxon>
        <taxon>Actinomycetota</taxon>
        <taxon>Actinomycetes</taxon>
        <taxon>Micromonosporales</taxon>
        <taxon>Micromonosporaceae</taxon>
        <taxon>Micromonospora</taxon>
    </lineage>
</organism>
<dbReference type="InterPro" id="IPR020904">
    <property type="entry name" value="Sc_DH/Rdtase_CS"/>
</dbReference>
<evidence type="ECO:0000313" key="5">
    <source>
        <dbReference type="Proteomes" id="UP000198765"/>
    </source>
</evidence>
<dbReference type="PATRIC" id="fig|299146.4.peg.3647"/>
<feature type="domain" description="Ketoreductase" evidence="3">
    <location>
        <begin position="10"/>
        <end position="190"/>
    </location>
</feature>
<dbReference type="SMART" id="SM00822">
    <property type="entry name" value="PKS_KR"/>
    <property type="match status" value="1"/>
</dbReference>
<dbReference type="InterPro" id="IPR002347">
    <property type="entry name" value="SDR_fam"/>
</dbReference>
<name>A0A1A9A0K6_9ACTN</name>
<evidence type="ECO:0000313" key="4">
    <source>
        <dbReference type="EMBL" id="SBT49677.1"/>
    </source>
</evidence>
<dbReference type="Pfam" id="PF13561">
    <property type="entry name" value="adh_short_C2"/>
    <property type="match status" value="1"/>
</dbReference>